<dbReference type="EMBL" id="JAFVMG010000015">
    <property type="protein sequence ID" value="MBO1329168.1"/>
    <property type="molecule type" value="Genomic_DNA"/>
</dbReference>
<evidence type="ECO:0000256" key="1">
    <source>
        <dbReference type="SAM" id="Phobius"/>
    </source>
</evidence>
<comment type="caution">
    <text evidence="3">The sequence shown here is derived from an EMBL/GenBank/DDBJ whole genome shotgun (WGS) entry which is preliminary data.</text>
</comment>
<keyword evidence="1" id="KW-0812">Transmembrane</keyword>
<gene>
    <name evidence="3" type="ORF">J2D75_11865</name>
</gene>
<evidence type="ECO:0000313" key="3">
    <source>
        <dbReference type="EMBL" id="MBO1329168.1"/>
    </source>
</evidence>
<organism evidence="3 4">
    <name type="scientific">Acetobacter suratthaniensis</name>
    <dbReference type="NCBI Taxonomy" id="1502841"/>
    <lineage>
        <taxon>Bacteria</taxon>
        <taxon>Pseudomonadati</taxon>
        <taxon>Pseudomonadota</taxon>
        <taxon>Alphaproteobacteria</taxon>
        <taxon>Acetobacterales</taxon>
        <taxon>Acetobacteraceae</taxon>
        <taxon>Acetobacter</taxon>
    </lineage>
</organism>
<dbReference type="RefSeq" id="WP_207855034.1">
    <property type="nucleotide sequence ID" value="NZ_JAFVMG010000015.1"/>
</dbReference>
<reference evidence="3 4" key="1">
    <citation type="submission" date="2021-03" db="EMBL/GenBank/DDBJ databases">
        <title>The complete genome sequence of Acetobacter suratthaniensis TBRC 1719.</title>
        <authorList>
            <person name="Charoenyingcharoen P."/>
            <person name="Yukphan P."/>
        </authorList>
    </citation>
    <scope>NUCLEOTIDE SEQUENCE [LARGE SCALE GENOMIC DNA]</scope>
    <source>
        <strain evidence="3 4">TBRC 1719</strain>
    </source>
</reference>
<keyword evidence="1" id="KW-1133">Transmembrane helix</keyword>
<protein>
    <submittedName>
        <fullName evidence="3">Pilus assembly protein</fullName>
    </submittedName>
</protein>
<dbReference type="InterPro" id="IPR012495">
    <property type="entry name" value="TadE-like_dom"/>
</dbReference>
<evidence type="ECO:0000313" key="4">
    <source>
        <dbReference type="Proteomes" id="UP000664399"/>
    </source>
</evidence>
<feature type="domain" description="TadE-like" evidence="2">
    <location>
        <begin position="26"/>
        <end position="68"/>
    </location>
</feature>
<feature type="transmembrane region" description="Helical" evidence="1">
    <location>
        <begin position="27"/>
        <end position="47"/>
    </location>
</feature>
<accession>A0ABS3LP66</accession>
<keyword evidence="1" id="KW-0472">Membrane</keyword>
<name>A0ABS3LP66_9PROT</name>
<dbReference type="Pfam" id="PF07811">
    <property type="entry name" value="TadE"/>
    <property type="match status" value="1"/>
</dbReference>
<sequence length="156" mass="16720">MAGRSGVGARAVRQGVWGRLLRARRGVAALEAALILPVMIIFLVGFMETGWQMLTAIMLQNGAEDAARFVETGRTPKGGTCAALPDLVAEDTGGILRAALVRVSAEPQPDSTAFYTFSYTQAYFTPWMSMLLGQPAMRHSVRVLIHDNAPKACAPA</sequence>
<evidence type="ECO:0000259" key="2">
    <source>
        <dbReference type="Pfam" id="PF07811"/>
    </source>
</evidence>
<keyword evidence="4" id="KW-1185">Reference proteome</keyword>
<proteinExistence type="predicted"/>
<dbReference type="Proteomes" id="UP000664399">
    <property type="component" value="Unassembled WGS sequence"/>
</dbReference>